<feature type="domain" description="MmyB-like transcription regulator ligand binding" evidence="1">
    <location>
        <begin position="31"/>
        <end position="127"/>
    </location>
</feature>
<dbReference type="EMBL" id="JAAGMD010000837">
    <property type="protein sequence ID" value="NEA90283.1"/>
    <property type="molecule type" value="Genomic_DNA"/>
</dbReference>
<sequence length="222" mass="24604">MAHQAAGGQRQVPRLVPDTPEARAYLADYAAFLEAVPFPSLVVDRRWDVLLSNGPFRSLFRQVEAHPTAMPDDNFLRFVLFHPDAATVLGEHEASWCLPMLAHFARTVERCAPDPGLQAIRREIEQDPIMEVAYRHGVPHWLRVVGEGAAEHDGSVRPLIHPDPRWGATDCRIVVETTPTLDDLGCTRLTLVLRDARRPAAAARGRGARRGATHLRVVPAAD</sequence>
<accession>A0A6G3R3G1</accession>
<evidence type="ECO:0000259" key="1">
    <source>
        <dbReference type="Pfam" id="PF17765"/>
    </source>
</evidence>
<dbReference type="RefSeq" id="WP_164338408.1">
    <property type="nucleotide sequence ID" value="NZ_JAAGMD010000837.1"/>
</dbReference>
<reference evidence="2" key="1">
    <citation type="submission" date="2020-01" db="EMBL/GenBank/DDBJ databases">
        <title>Insect and environment-associated Actinomycetes.</title>
        <authorList>
            <person name="Currrie C."/>
            <person name="Chevrette M."/>
            <person name="Carlson C."/>
            <person name="Stubbendieck R."/>
            <person name="Wendt-Pienkowski E."/>
        </authorList>
    </citation>
    <scope>NUCLEOTIDE SEQUENCE</scope>
    <source>
        <strain evidence="2">SID14436</strain>
    </source>
</reference>
<protein>
    <recommendedName>
        <fullName evidence="1">MmyB-like transcription regulator ligand binding domain-containing protein</fullName>
    </recommendedName>
</protein>
<evidence type="ECO:0000313" key="2">
    <source>
        <dbReference type="EMBL" id="NEA90283.1"/>
    </source>
</evidence>
<dbReference type="Gene3D" id="3.30.450.180">
    <property type="match status" value="1"/>
</dbReference>
<dbReference type="PANTHER" id="PTHR35010">
    <property type="entry name" value="BLL4672 PROTEIN-RELATED"/>
    <property type="match status" value="1"/>
</dbReference>
<gene>
    <name evidence="2" type="ORF">G3I53_30660</name>
</gene>
<dbReference type="InterPro" id="IPR041413">
    <property type="entry name" value="MLTR_LBD"/>
</dbReference>
<comment type="caution">
    <text evidence="2">The sequence shown here is derived from an EMBL/GenBank/DDBJ whole genome shotgun (WGS) entry which is preliminary data.</text>
</comment>
<organism evidence="2">
    <name type="scientific">Streptomyces sp. SID14436</name>
    <dbReference type="NCBI Taxonomy" id="2706070"/>
    <lineage>
        <taxon>Bacteria</taxon>
        <taxon>Bacillati</taxon>
        <taxon>Actinomycetota</taxon>
        <taxon>Actinomycetes</taxon>
        <taxon>Kitasatosporales</taxon>
        <taxon>Streptomycetaceae</taxon>
        <taxon>Streptomyces</taxon>
    </lineage>
</organism>
<dbReference type="PANTHER" id="PTHR35010:SF2">
    <property type="entry name" value="BLL4672 PROTEIN"/>
    <property type="match status" value="1"/>
</dbReference>
<proteinExistence type="predicted"/>
<dbReference type="AlphaFoldDB" id="A0A6G3R3G1"/>
<name>A0A6G3R3G1_9ACTN</name>
<dbReference type="Pfam" id="PF17765">
    <property type="entry name" value="MLTR_LBD"/>
    <property type="match status" value="1"/>
</dbReference>